<dbReference type="PANTHER" id="PTHR23355">
    <property type="entry name" value="RIBONUCLEASE"/>
    <property type="match status" value="1"/>
</dbReference>
<evidence type="ECO:0000313" key="3">
    <source>
        <dbReference type="Proteomes" id="UP000770889"/>
    </source>
</evidence>
<dbReference type="InterPro" id="IPR050180">
    <property type="entry name" value="RNR_Ribonuclease"/>
</dbReference>
<comment type="caution">
    <text evidence="2">The sequence shown here is derived from an EMBL/GenBank/DDBJ whole genome shotgun (WGS) entry which is preliminary data.</text>
</comment>
<dbReference type="GO" id="GO:0003723">
    <property type="term" value="F:RNA binding"/>
    <property type="evidence" value="ECO:0007669"/>
    <property type="project" value="InterPro"/>
</dbReference>
<dbReference type="InterPro" id="IPR001900">
    <property type="entry name" value="RNase_II/R"/>
</dbReference>
<evidence type="ECO:0000259" key="1">
    <source>
        <dbReference type="SMART" id="SM00955"/>
    </source>
</evidence>
<dbReference type="EMBL" id="JAHHGM010000017">
    <property type="protein sequence ID" value="MBT2990443.1"/>
    <property type="molecule type" value="Genomic_DNA"/>
</dbReference>
<reference evidence="2 3" key="1">
    <citation type="submission" date="2021-05" db="EMBL/GenBank/DDBJ databases">
        <title>Genetic and Functional Diversity in Clade A Lucinid endosymbionts from the Bahamas.</title>
        <authorList>
            <person name="Giani N.M."/>
            <person name="Engel A.S."/>
            <person name="Campbell B.J."/>
        </authorList>
    </citation>
    <scope>NUCLEOTIDE SEQUENCE [LARGE SCALE GENOMIC DNA]</scope>
    <source>
        <strain evidence="2">LUC16012Gg_MoonRockCtena</strain>
    </source>
</reference>
<dbReference type="SMART" id="SM00955">
    <property type="entry name" value="RNB"/>
    <property type="match status" value="1"/>
</dbReference>
<dbReference type="Pfam" id="PF23161">
    <property type="entry name" value="HTH_RNase_II"/>
    <property type="match status" value="1"/>
</dbReference>
<evidence type="ECO:0000313" key="2">
    <source>
        <dbReference type="EMBL" id="MBT2990443.1"/>
    </source>
</evidence>
<dbReference type="GO" id="GO:0000932">
    <property type="term" value="C:P-body"/>
    <property type="evidence" value="ECO:0007669"/>
    <property type="project" value="TreeGrafter"/>
</dbReference>
<accession>A0A944MEL2</accession>
<sequence>MSRLTTGALVLYKIRPARVVEVTDKITIELEGGKSKRVRDKDVLLLHPGPLADLNQLTPQRGEVEENWELLEGAETDIKELSELVFGDYTPAMAWASWQLVAEGIYFEGEPASIRPRSAEQVKTEIAERSKKAAEAEAWEGFVQRLQAGSIIEEDRKILGEVEALALEKREKSRILQALEIPETPVNAHRLLLKTGYWRGNENPYPRRMGIDETIPAQAVPPLPEEERLDLTRLPAYAIDDEDNQDPDDAVSIDGERIWVHVADVAALVPPDSEMDLEARARGANLYLPERVIPMLPPLVTEQLGLGLQQRSPALSIGFSLSPDGEVREVEVHPSWVRVERISYAAADQRLQEEPFASLLAMSLRYRRRREEAGAASIQLPEVKIKVRDEAVTIEPLPRLQSREMITDLMLMAGEGIADFSQIHGIAIPFATQAPPDQRDQPQDLAGMYAYRRFFKPTQIKTQAEPHAGLGLTRYTRATSPLRRYSDLLAHQQLRAHLKGGQALDIHAISERIAQSELGSTANRKTERVSNEHWRLIYLRDNPGWQGEAVIVAKEGERATVLLPSIAMETKVRIRGEAGLNDRIRLKPREIDIPDLSCYFRVS</sequence>
<dbReference type="Proteomes" id="UP000770889">
    <property type="component" value="Unassembled WGS sequence"/>
</dbReference>
<dbReference type="InterPro" id="IPR036388">
    <property type="entry name" value="WH-like_DNA-bd_sf"/>
</dbReference>
<gene>
    <name evidence="2" type="ORF">KME65_15915</name>
</gene>
<dbReference type="GO" id="GO:0000175">
    <property type="term" value="F:3'-5'-RNA exonuclease activity"/>
    <property type="evidence" value="ECO:0007669"/>
    <property type="project" value="TreeGrafter"/>
</dbReference>
<dbReference type="AlphaFoldDB" id="A0A944MEL2"/>
<dbReference type="SUPFAM" id="SSF50249">
    <property type="entry name" value="Nucleic acid-binding proteins"/>
    <property type="match status" value="2"/>
</dbReference>
<dbReference type="Gene3D" id="2.40.50.140">
    <property type="entry name" value="Nucleic acid-binding proteins"/>
    <property type="match status" value="1"/>
</dbReference>
<dbReference type="PANTHER" id="PTHR23355:SF42">
    <property type="entry name" value="RIBONUCLEASE II, CHLOROPLASTIC_MITOCHONDRIAL"/>
    <property type="match status" value="1"/>
</dbReference>
<organism evidence="2 3">
    <name type="scientific">Candidatus Thiodiazotropha taylori</name>
    <dbReference type="NCBI Taxonomy" id="2792791"/>
    <lineage>
        <taxon>Bacteria</taxon>
        <taxon>Pseudomonadati</taxon>
        <taxon>Pseudomonadota</taxon>
        <taxon>Gammaproteobacteria</taxon>
        <taxon>Chromatiales</taxon>
        <taxon>Sedimenticolaceae</taxon>
        <taxon>Candidatus Thiodiazotropha</taxon>
    </lineage>
</organism>
<dbReference type="InterPro" id="IPR056404">
    <property type="entry name" value="HTH_RNase_II"/>
</dbReference>
<dbReference type="Pfam" id="PF00773">
    <property type="entry name" value="RNB"/>
    <property type="match status" value="1"/>
</dbReference>
<feature type="domain" description="RNB" evidence="1">
    <location>
        <begin position="228"/>
        <end position="500"/>
    </location>
</feature>
<dbReference type="InterPro" id="IPR012340">
    <property type="entry name" value="NA-bd_OB-fold"/>
</dbReference>
<dbReference type="Gene3D" id="1.10.10.10">
    <property type="entry name" value="Winged helix-like DNA-binding domain superfamily/Winged helix DNA-binding domain"/>
    <property type="match status" value="1"/>
</dbReference>
<dbReference type="GO" id="GO:0006402">
    <property type="term" value="P:mRNA catabolic process"/>
    <property type="evidence" value="ECO:0007669"/>
    <property type="project" value="TreeGrafter"/>
</dbReference>
<protein>
    <submittedName>
        <fullName evidence="2">RNB domain-containing ribonuclease</fullName>
    </submittedName>
</protein>
<proteinExistence type="predicted"/>
<name>A0A944MEL2_9GAMM</name>